<gene>
    <name evidence="4" type="ORF">J4203_04940</name>
</gene>
<comment type="caution">
    <text evidence="4">The sequence shown here is derived from an EMBL/GenBank/DDBJ whole genome shotgun (WGS) entry which is preliminary data.</text>
</comment>
<accession>A0A8T4LJZ8</accession>
<evidence type="ECO:0000259" key="3">
    <source>
        <dbReference type="Pfam" id="PF16861"/>
    </source>
</evidence>
<dbReference type="SUPFAM" id="SSF53067">
    <property type="entry name" value="Actin-like ATPase domain"/>
    <property type="match status" value="1"/>
</dbReference>
<name>A0A8T4LJZ8_9ARCH</name>
<dbReference type="Gene3D" id="3.90.870.20">
    <property type="entry name" value="Carbamoyltransferase, C-terminal domain"/>
    <property type="match status" value="1"/>
</dbReference>
<feature type="domain" description="Carbamoyltransferase C-terminal" evidence="3">
    <location>
        <begin position="390"/>
        <end position="559"/>
    </location>
</feature>
<dbReference type="Pfam" id="PF02543">
    <property type="entry name" value="Carbam_trans_N"/>
    <property type="match status" value="1"/>
</dbReference>
<organism evidence="4 5">
    <name type="scientific">Candidatus Iainarchaeum sp</name>
    <dbReference type="NCBI Taxonomy" id="3101447"/>
    <lineage>
        <taxon>Archaea</taxon>
        <taxon>Candidatus Iainarchaeota</taxon>
        <taxon>Candidatus Iainarchaeia</taxon>
        <taxon>Candidatus Iainarchaeales</taxon>
        <taxon>Candidatus Iainarchaeaceae</taxon>
        <taxon>Candidatus Iainarchaeum</taxon>
    </lineage>
</organism>
<dbReference type="InterPro" id="IPR051338">
    <property type="entry name" value="NodU/CmcH_Carbamoyltrnsfr"/>
</dbReference>
<evidence type="ECO:0000256" key="1">
    <source>
        <dbReference type="ARBA" id="ARBA00006129"/>
    </source>
</evidence>
<dbReference type="Proteomes" id="UP000678237">
    <property type="component" value="Unassembled WGS sequence"/>
</dbReference>
<dbReference type="Pfam" id="PF16861">
    <property type="entry name" value="Carbam_trans_C"/>
    <property type="match status" value="1"/>
</dbReference>
<dbReference type="EMBL" id="JAGVWE010000004">
    <property type="protein sequence ID" value="MBS3063196.1"/>
    <property type="molecule type" value="Genomic_DNA"/>
</dbReference>
<comment type="similarity">
    <text evidence="1">Belongs to the NodU/CmcH family.</text>
</comment>
<evidence type="ECO:0000313" key="4">
    <source>
        <dbReference type="EMBL" id="MBS3063196.1"/>
    </source>
</evidence>
<dbReference type="InterPro" id="IPR003696">
    <property type="entry name" value="Carbtransf_dom"/>
</dbReference>
<dbReference type="CDD" id="cd24098">
    <property type="entry name" value="ASKHA_NBD_TobZ_N"/>
    <property type="match status" value="1"/>
</dbReference>
<dbReference type="GO" id="GO:0003824">
    <property type="term" value="F:catalytic activity"/>
    <property type="evidence" value="ECO:0007669"/>
    <property type="project" value="InterPro"/>
</dbReference>
<reference evidence="4" key="1">
    <citation type="submission" date="2021-03" db="EMBL/GenBank/DDBJ databases">
        <authorList>
            <person name="Jaffe A."/>
        </authorList>
    </citation>
    <scope>NUCLEOTIDE SEQUENCE</scope>
    <source>
        <strain evidence="4">RIFCSPLOWO2_01_FULL_58_19</strain>
    </source>
</reference>
<dbReference type="InterPro" id="IPR038152">
    <property type="entry name" value="Carbam_trans_C_sf"/>
</dbReference>
<evidence type="ECO:0000259" key="2">
    <source>
        <dbReference type="Pfam" id="PF02543"/>
    </source>
</evidence>
<evidence type="ECO:0000313" key="5">
    <source>
        <dbReference type="Proteomes" id="UP000678237"/>
    </source>
</evidence>
<dbReference type="InterPro" id="IPR031730">
    <property type="entry name" value="Carbam_trans_C"/>
</dbReference>
<feature type="domain" description="Carbamoyltransferase" evidence="2">
    <location>
        <begin position="3"/>
        <end position="336"/>
    </location>
</feature>
<dbReference type="PANTHER" id="PTHR34847:SF1">
    <property type="entry name" value="NODULATION PROTEIN U"/>
    <property type="match status" value="1"/>
</dbReference>
<dbReference type="PANTHER" id="PTHR34847">
    <property type="entry name" value="NODULATION PROTEIN U"/>
    <property type="match status" value="1"/>
</dbReference>
<sequence length="578" mass="65805">MYVLGISCHYHDASATLLKDGEVVAAADEERFTRKKHDDDFPVHAIGYCLRQAGITMKDVDCVGFYEKPLLKFERVLFSFLHYFPRSLPVFLAMMPSWLTEKLRIPETVRKKLGWKGRMVFIRHHESHAASAFFPSPFQEAAILTVDGVGEWTTAAYGVGRGNQMELWKEMRFPHSLGLFYSMVTGYLGFKVNSDEYKVMGLAGYGKPVYYEKMKQVFRSFPDGSYENNLDYFDFMSLERMFSARFEREFGRPRKPGERVEQHHIDLACSLQQILEESMVALARHVQKETGLKKLCMAGGVALNCVANARILKEAGFDELYVQPAAGDSGGSMGVAFHAYHHVLGRPRSFVLEKPYLGPGYSPEEIRAYLEANRIRHRELSVDGMLGETARLIQANHIVGWFQGRMEWGPRALGCRSILANAMHPDMKDILNSRVKHREDFRPFAPAALLEEARDYFEIRQPDPFMVLVCDVKKGKQKLLPSITHIDGTARLQTVDRKINPLFHALIREFKKLTGVPVVINTSFNVKGEPIVCSPHDAFKCFAGTGIDFLVMDRFIIDKKDISGVDRDKLVNPWRLNC</sequence>
<reference evidence="4" key="2">
    <citation type="submission" date="2021-05" db="EMBL/GenBank/DDBJ databases">
        <title>Protein family content uncovers lineage relationships and bacterial pathway maintenance mechanisms in DPANN archaea.</title>
        <authorList>
            <person name="Castelle C.J."/>
            <person name="Meheust R."/>
            <person name="Jaffe A.L."/>
            <person name="Seitz K."/>
            <person name="Gong X."/>
            <person name="Baker B.J."/>
            <person name="Banfield J.F."/>
        </authorList>
    </citation>
    <scope>NUCLEOTIDE SEQUENCE</scope>
    <source>
        <strain evidence="4">RIFCSPLOWO2_01_FULL_58_19</strain>
    </source>
</reference>
<dbReference type="Gene3D" id="3.30.420.40">
    <property type="match status" value="2"/>
</dbReference>
<proteinExistence type="inferred from homology"/>
<dbReference type="AlphaFoldDB" id="A0A8T4LJZ8"/>
<dbReference type="InterPro" id="IPR043129">
    <property type="entry name" value="ATPase_NBD"/>
</dbReference>
<protein>
    <submittedName>
        <fullName evidence="4">Carbamoyltransferase</fullName>
    </submittedName>
</protein>